<dbReference type="PANTHER" id="PTHR30388">
    <property type="entry name" value="ALDEHYDE OXIDOREDUCTASE MOLYBDENUM COFACTOR ASSEMBLY PROTEIN"/>
    <property type="match status" value="1"/>
</dbReference>
<name>A0ABR9ZVB1_9FIRM</name>
<sequence length="273" mass="29244">MESTVVKRLLEGIDHREAVALVMVTHKVGSGPRDKGSMMLVGRGGKLLAGTIGGGGVEEKARQDAVVCLETQASSAFSYELTLSDSENALGMACGGKVDVFIKVFPAGKALIIFGAGHIGMALSKMAKLLEYHVTIVDARSEYATKERFESADVILSGEVQTLLEEIEIKSNTSVVIVTHGHTHDLEILRAILRQKVDYVGMIGSKNKVNYCFETLRAEGVSEEKISAVHAPIGLDIGGETPSEIALSIMAEIQAVQFGKPGPFMNQMKREGV</sequence>
<gene>
    <name evidence="3" type="ORF">ISU02_10450</name>
</gene>
<evidence type="ECO:0000313" key="3">
    <source>
        <dbReference type="EMBL" id="MBF4693544.1"/>
    </source>
</evidence>
<dbReference type="EMBL" id="JADKNH010000006">
    <property type="protein sequence ID" value="MBF4693544.1"/>
    <property type="molecule type" value="Genomic_DNA"/>
</dbReference>
<dbReference type="PANTHER" id="PTHR30388:SF6">
    <property type="entry name" value="XANTHINE DEHYDROGENASE SUBUNIT A-RELATED"/>
    <property type="match status" value="1"/>
</dbReference>
<feature type="domain" description="XdhC Rossmann" evidence="2">
    <location>
        <begin position="111"/>
        <end position="253"/>
    </location>
</feature>
<feature type="domain" description="XdhC- CoxI" evidence="1">
    <location>
        <begin position="15"/>
        <end position="79"/>
    </location>
</feature>
<comment type="caution">
    <text evidence="3">The sequence shown here is derived from an EMBL/GenBank/DDBJ whole genome shotgun (WGS) entry which is preliminary data.</text>
</comment>
<organism evidence="3 4">
    <name type="scientific">Fusibacter ferrireducens</name>
    <dbReference type="NCBI Taxonomy" id="2785058"/>
    <lineage>
        <taxon>Bacteria</taxon>
        <taxon>Bacillati</taxon>
        <taxon>Bacillota</taxon>
        <taxon>Clostridia</taxon>
        <taxon>Eubacteriales</taxon>
        <taxon>Eubacteriales Family XII. Incertae Sedis</taxon>
        <taxon>Fusibacter</taxon>
    </lineage>
</organism>
<protein>
    <submittedName>
        <fullName evidence="3">XdhC family protein</fullName>
    </submittedName>
</protein>
<dbReference type="InterPro" id="IPR027051">
    <property type="entry name" value="XdhC_Rossmann_dom"/>
</dbReference>
<keyword evidence="4" id="KW-1185">Reference proteome</keyword>
<dbReference type="Pfam" id="PF02625">
    <property type="entry name" value="XdhC_CoxI"/>
    <property type="match status" value="1"/>
</dbReference>
<dbReference type="InterPro" id="IPR003777">
    <property type="entry name" value="XdhC_CoxI"/>
</dbReference>
<evidence type="ECO:0000259" key="2">
    <source>
        <dbReference type="Pfam" id="PF13478"/>
    </source>
</evidence>
<dbReference type="Proteomes" id="UP000614200">
    <property type="component" value="Unassembled WGS sequence"/>
</dbReference>
<dbReference type="Pfam" id="PF13478">
    <property type="entry name" value="XdhC_C"/>
    <property type="match status" value="1"/>
</dbReference>
<dbReference type="RefSeq" id="WP_194701789.1">
    <property type="nucleotide sequence ID" value="NZ_JADKNH010000006.1"/>
</dbReference>
<evidence type="ECO:0000259" key="1">
    <source>
        <dbReference type="Pfam" id="PF02625"/>
    </source>
</evidence>
<dbReference type="InterPro" id="IPR036291">
    <property type="entry name" value="NAD(P)-bd_dom_sf"/>
</dbReference>
<evidence type="ECO:0000313" key="4">
    <source>
        <dbReference type="Proteomes" id="UP000614200"/>
    </source>
</evidence>
<proteinExistence type="predicted"/>
<dbReference type="InterPro" id="IPR052698">
    <property type="entry name" value="MoCofactor_Util/Proc"/>
</dbReference>
<dbReference type="Gene3D" id="3.40.50.720">
    <property type="entry name" value="NAD(P)-binding Rossmann-like Domain"/>
    <property type="match status" value="1"/>
</dbReference>
<accession>A0ABR9ZVB1</accession>
<dbReference type="SUPFAM" id="SSF51735">
    <property type="entry name" value="NAD(P)-binding Rossmann-fold domains"/>
    <property type="match status" value="1"/>
</dbReference>
<reference evidence="3 4" key="1">
    <citation type="submission" date="2020-11" db="EMBL/GenBank/DDBJ databases">
        <title>Fusibacter basophilias sp. nov.</title>
        <authorList>
            <person name="Qiu D."/>
        </authorList>
    </citation>
    <scope>NUCLEOTIDE SEQUENCE [LARGE SCALE GENOMIC DNA]</scope>
    <source>
        <strain evidence="3 4">Q10-2</strain>
    </source>
</reference>